<evidence type="ECO:0000256" key="5">
    <source>
        <dbReference type="PIRSR" id="PIRSR605493-1"/>
    </source>
</evidence>
<dbReference type="Pfam" id="PF03737">
    <property type="entry name" value="RraA-like"/>
    <property type="match status" value="1"/>
</dbReference>
<feature type="binding site" evidence="5">
    <location>
        <position position="118"/>
    </location>
    <ligand>
        <name>Mg(2+)</name>
        <dbReference type="ChEBI" id="CHEBI:18420"/>
    </ligand>
</feature>
<evidence type="ECO:0000256" key="4">
    <source>
        <dbReference type="ARBA" id="ARBA00030169"/>
    </source>
</evidence>
<dbReference type="PANTHER" id="PTHR33254">
    <property type="entry name" value="4-HYDROXY-4-METHYL-2-OXOGLUTARATE ALDOLASE 3-RELATED"/>
    <property type="match status" value="1"/>
</dbReference>
<comment type="cofactor">
    <cofactor evidence="5">
        <name>Mg(2+)</name>
        <dbReference type="ChEBI" id="CHEBI:18420"/>
    </cofactor>
</comment>
<comment type="cofactor">
    <cofactor evidence="1">
        <name>a divalent metal cation</name>
        <dbReference type="ChEBI" id="CHEBI:60240"/>
    </cofactor>
</comment>
<gene>
    <name evidence="6" type="ORF">SAMN04489858_1046</name>
</gene>
<sequence length="223" mass="23022">MTAYNIAPMPPQMDPALRDRLGGCEPATIGHFRRNGFVDPQITCRHANGPVAGTAVTIALPPGDGTLLNHALRLLRPGDFLIVDQGGDRRHACWGAVLTDVACRIGLAGVVIDGLATDVLAIRQAGLPLWSRGLAALTTKLANGGGAMNRPVSVGGVVVNAGDAVLADENGILIMPASEAEAAATHAAEVEAEERRILARLANGEVLPDISGATRLVLGQTGR</sequence>
<keyword evidence="5" id="KW-0460">Magnesium</keyword>
<name>A0A1I0D5Q5_9RHOB</name>
<dbReference type="Gene3D" id="3.50.30.40">
    <property type="entry name" value="Ribonuclease E inhibitor RraA/RraA-like"/>
    <property type="match status" value="1"/>
</dbReference>
<dbReference type="STRING" id="364199.SAMN04489858_1046"/>
<evidence type="ECO:0000313" key="7">
    <source>
        <dbReference type="Proteomes" id="UP000199180"/>
    </source>
</evidence>
<dbReference type="RefSeq" id="WP_245739270.1">
    <property type="nucleotide sequence ID" value="NZ_FOHO01000004.1"/>
</dbReference>
<feature type="binding site" evidence="5">
    <location>
        <begin position="95"/>
        <end position="98"/>
    </location>
    <ligand>
        <name>substrate</name>
    </ligand>
</feature>
<dbReference type="EMBL" id="FOHO01000004">
    <property type="protein sequence ID" value="SET27172.1"/>
    <property type="molecule type" value="Genomic_DNA"/>
</dbReference>
<organism evidence="6 7">
    <name type="scientific">Paracoccus homiensis</name>
    <dbReference type="NCBI Taxonomy" id="364199"/>
    <lineage>
        <taxon>Bacteria</taxon>
        <taxon>Pseudomonadati</taxon>
        <taxon>Pseudomonadota</taxon>
        <taxon>Alphaproteobacteria</taxon>
        <taxon>Rhodobacterales</taxon>
        <taxon>Paracoccaceae</taxon>
        <taxon>Paracoccus</taxon>
    </lineage>
</organism>
<dbReference type="InterPro" id="IPR036704">
    <property type="entry name" value="RraA/RraA-like_sf"/>
</dbReference>
<dbReference type="Proteomes" id="UP000199180">
    <property type="component" value="Unassembled WGS sequence"/>
</dbReference>
<keyword evidence="7" id="KW-1185">Reference proteome</keyword>
<evidence type="ECO:0000256" key="1">
    <source>
        <dbReference type="ARBA" id="ARBA00001968"/>
    </source>
</evidence>
<dbReference type="GO" id="GO:0046872">
    <property type="term" value="F:metal ion binding"/>
    <property type="evidence" value="ECO:0007669"/>
    <property type="project" value="UniProtKB-KW"/>
</dbReference>
<reference evidence="6 7" key="1">
    <citation type="submission" date="2016-10" db="EMBL/GenBank/DDBJ databases">
        <authorList>
            <person name="de Groot N.N."/>
        </authorList>
    </citation>
    <scope>NUCLEOTIDE SEQUENCE [LARGE SCALE GENOMIC DNA]</scope>
    <source>
        <strain evidence="6 7">DSM 17862</strain>
    </source>
</reference>
<proteinExistence type="predicted"/>
<dbReference type="SUPFAM" id="SSF89562">
    <property type="entry name" value="RraA-like"/>
    <property type="match status" value="1"/>
</dbReference>
<keyword evidence="5" id="KW-0479">Metal-binding</keyword>
<evidence type="ECO:0000256" key="3">
    <source>
        <dbReference type="ARBA" id="ARBA00029596"/>
    </source>
</evidence>
<evidence type="ECO:0000256" key="2">
    <source>
        <dbReference type="ARBA" id="ARBA00016549"/>
    </source>
</evidence>
<dbReference type="AlphaFoldDB" id="A0A1I0D5Q5"/>
<dbReference type="PANTHER" id="PTHR33254:SF4">
    <property type="entry name" value="4-HYDROXY-4-METHYL-2-OXOGLUTARATE ALDOLASE 3-RELATED"/>
    <property type="match status" value="1"/>
</dbReference>
<accession>A0A1I0D5Q5</accession>
<dbReference type="CDD" id="cd16841">
    <property type="entry name" value="RraA_family"/>
    <property type="match status" value="1"/>
</dbReference>
<evidence type="ECO:0000313" key="6">
    <source>
        <dbReference type="EMBL" id="SET27172.1"/>
    </source>
</evidence>
<dbReference type="InterPro" id="IPR005493">
    <property type="entry name" value="RraA/RraA-like"/>
</dbReference>
<protein>
    <recommendedName>
        <fullName evidence="2">Putative 4-hydroxy-4-methyl-2-oxoglutarate aldolase</fullName>
    </recommendedName>
    <alternativeName>
        <fullName evidence="3">Regulator of ribonuclease activity homolog</fullName>
    </alternativeName>
    <alternativeName>
        <fullName evidence="4">RraA-like protein</fullName>
    </alternativeName>
</protein>